<proteinExistence type="predicted"/>
<feature type="transmembrane region" description="Helical" evidence="6">
    <location>
        <begin position="193"/>
        <end position="212"/>
    </location>
</feature>
<keyword evidence="5 6" id="KW-0472">Membrane</keyword>
<reference evidence="7" key="1">
    <citation type="submission" date="2022-05" db="EMBL/GenBank/DDBJ databases">
        <authorList>
            <person name="Jo J.-H."/>
            <person name="Im W.-T."/>
        </authorList>
    </citation>
    <scope>NUCLEOTIDE SEQUENCE</scope>
    <source>
        <strain evidence="7">RB56-2</strain>
    </source>
</reference>
<evidence type="ECO:0000256" key="4">
    <source>
        <dbReference type="ARBA" id="ARBA00022989"/>
    </source>
</evidence>
<protein>
    <submittedName>
        <fullName evidence="7">O-antigen translocase</fullName>
    </submittedName>
</protein>
<keyword evidence="3 6" id="KW-0812">Transmembrane</keyword>
<evidence type="ECO:0000256" key="3">
    <source>
        <dbReference type="ARBA" id="ARBA00022692"/>
    </source>
</evidence>
<evidence type="ECO:0000313" key="8">
    <source>
        <dbReference type="Proteomes" id="UP001165383"/>
    </source>
</evidence>
<evidence type="ECO:0000256" key="6">
    <source>
        <dbReference type="SAM" id="Phobius"/>
    </source>
</evidence>
<dbReference type="Proteomes" id="UP001165383">
    <property type="component" value="Unassembled WGS sequence"/>
</dbReference>
<feature type="transmembrane region" description="Helical" evidence="6">
    <location>
        <begin position="100"/>
        <end position="119"/>
    </location>
</feature>
<dbReference type="InterPro" id="IPR050833">
    <property type="entry name" value="Poly_Biosynth_Transport"/>
</dbReference>
<feature type="transmembrane region" description="Helical" evidence="6">
    <location>
        <begin position="315"/>
        <end position="340"/>
    </location>
</feature>
<feature type="transmembrane region" description="Helical" evidence="6">
    <location>
        <begin position="383"/>
        <end position="403"/>
    </location>
</feature>
<dbReference type="EMBL" id="JAMGBB010000001">
    <property type="protein sequence ID" value="MCL6740395.1"/>
    <property type="molecule type" value="Genomic_DNA"/>
</dbReference>
<feature type="transmembrane region" description="Helical" evidence="6">
    <location>
        <begin position="443"/>
        <end position="460"/>
    </location>
</feature>
<evidence type="ECO:0000256" key="2">
    <source>
        <dbReference type="ARBA" id="ARBA00022475"/>
    </source>
</evidence>
<keyword evidence="2" id="KW-1003">Cell membrane</keyword>
<organism evidence="7 8">
    <name type="scientific">Sphingomonas brevis</name>
    <dbReference type="NCBI Taxonomy" id="2908206"/>
    <lineage>
        <taxon>Bacteria</taxon>
        <taxon>Pseudomonadati</taxon>
        <taxon>Pseudomonadota</taxon>
        <taxon>Alphaproteobacteria</taxon>
        <taxon>Sphingomonadales</taxon>
        <taxon>Sphingomonadaceae</taxon>
        <taxon>Sphingomonas</taxon>
    </lineage>
</organism>
<evidence type="ECO:0000256" key="1">
    <source>
        <dbReference type="ARBA" id="ARBA00004651"/>
    </source>
</evidence>
<dbReference type="InterPro" id="IPR044550">
    <property type="entry name" value="WzxE"/>
</dbReference>
<comment type="caution">
    <text evidence="7">The sequence shown here is derived from an EMBL/GenBank/DDBJ whole genome shotgun (WGS) entry which is preliminary data.</text>
</comment>
<dbReference type="RefSeq" id="WP_249914828.1">
    <property type="nucleotide sequence ID" value="NZ_JAMGBB010000001.1"/>
</dbReference>
<dbReference type="PANTHER" id="PTHR30250">
    <property type="entry name" value="PST FAMILY PREDICTED COLANIC ACID TRANSPORTER"/>
    <property type="match status" value="1"/>
</dbReference>
<feature type="transmembrane region" description="Helical" evidence="6">
    <location>
        <begin position="409"/>
        <end position="431"/>
    </location>
</feature>
<name>A0ABT0S7L0_9SPHN</name>
<feature type="transmembrane region" description="Helical" evidence="6">
    <location>
        <begin position="233"/>
        <end position="255"/>
    </location>
</feature>
<gene>
    <name evidence="7" type="ORF">LZ518_04530</name>
</gene>
<feature type="transmembrane region" description="Helical" evidence="6">
    <location>
        <begin position="360"/>
        <end position="376"/>
    </location>
</feature>
<comment type="subcellular location">
    <subcellularLocation>
        <location evidence="1">Cell membrane</location>
        <topology evidence="1">Multi-pass membrane protein</topology>
    </subcellularLocation>
</comment>
<feature type="transmembrane region" description="Helical" evidence="6">
    <location>
        <begin position="275"/>
        <end position="294"/>
    </location>
</feature>
<sequence>MAGNAQPVSTEFGSSHGHAVRATSIIGGASLLNIAIGLVRMKIAAIVLGPIGIGTIGLLQNLLNAAATAGGLSLGTAGAREIVASERTGGPPSASAARRAIFVTVGLLSLCSGFTFWLFREPLAGLLFQDRGKAAEVGWLAVGVAVIAAAGYQTAILSARRRIGDMARLTMLSATAGALIGTASVIIWQADGILPFILAAPIATLAFGWIFLRRVPPADGDLPRDAIKRHVRSLVGHGASLTIAVFVILCGQLAIRTLVERKLGASALGHFQAAWTITAVYLFFIFQAMGTDYLPRLTAEMGDRAKAQRLVDGQAEVGILLAAPILLGMIGLAPWALSILYTSQFVEATDLLRYQMLGDLLRLAIWPVAIALMAGGATRHYTFAEIIGTAILVGVTMVLLPLAGLAAPGMAYVVTNLIYGAVIMAFAHRLYGIFLGAKVIRQFALLAACCLLTFAISLNFPTAGAVVGSALAGLWATFAFFRLRLADLFVTRGTKLDMPSGVGGSLEP</sequence>
<feature type="transmembrane region" description="Helical" evidence="6">
    <location>
        <begin position="466"/>
        <end position="485"/>
    </location>
</feature>
<dbReference type="PANTHER" id="PTHR30250:SF11">
    <property type="entry name" value="O-ANTIGEN TRANSPORTER-RELATED"/>
    <property type="match status" value="1"/>
</dbReference>
<dbReference type="Pfam" id="PF13440">
    <property type="entry name" value="Polysacc_synt_3"/>
    <property type="match status" value="1"/>
</dbReference>
<evidence type="ECO:0000313" key="7">
    <source>
        <dbReference type="EMBL" id="MCL6740395.1"/>
    </source>
</evidence>
<feature type="transmembrane region" description="Helical" evidence="6">
    <location>
        <begin position="169"/>
        <end position="187"/>
    </location>
</feature>
<feature type="transmembrane region" description="Helical" evidence="6">
    <location>
        <begin position="139"/>
        <end position="157"/>
    </location>
</feature>
<evidence type="ECO:0000256" key="5">
    <source>
        <dbReference type="ARBA" id="ARBA00023136"/>
    </source>
</evidence>
<dbReference type="CDD" id="cd13125">
    <property type="entry name" value="MATE_like_10"/>
    <property type="match status" value="1"/>
</dbReference>
<keyword evidence="4 6" id="KW-1133">Transmembrane helix</keyword>
<accession>A0ABT0S7L0</accession>
<keyword evidence="8" id="KW-1185">Reference proteome</keyword>
<feature type="transmembrane region" description="Helical" evidence="6">
    <location>
        <begin position="20"/>
        <end position="39"/>
    </location>
</feature>